<organism evidence="1 2">
    <name type="scientific">Irpex rosettiformis</name>
    <dbReference type="NCBI Taxonomy" id="378272"/>
    <lineage>
        <taxon>Eukaryota</taxon>
        <taxon>Fungi</taxon>
        <taxon>Dikarya</taxon>
        <taxon>Basidiomycota</taxon>
        <taxon>Agaricomycotina</taxon>
        <taxon>Agaricomycetes</taxon>
        <taxon>Polyporales</taxon>
        <taxon>Irpicaceae</taxon>
        <taxon>Irpex</taxon>
    </lineage>
</organism>
<protein>
    <submittedName>
        <fullName evidence="1">Uncharacterized protein</fullName>
    </submittedName>
</protein>
<dbReference type="EMBL" id="MU274903">
    <property type="protein sequence ID" value="KAI0092596.1"/>
    <property type="molecule type" value="Genomic_DNA"/>
</dbReference>
<name>A0ACB8UEC1_9APHY</name>
<accession>A0ACB8UEC1</accession>
<gene>
    <name evidence="1" type="ORF">BDY19DRAFT_990307</name>
</gene>
<keyword evidence="2" id="KW-1185">Reference proteome</keyword>
<sequence>MPLSFDATVGPLLVFVCIAFMLYGIFVAQLYYYYITYEGDATALKSYVWIMGLLETSHTVLCLIFLYWYLIVRFGDAANGVERIHWSIRRQAIFDDHHAYGLHGANAVLLAHLAWSVVLTAIPVFLSSMRLVLGLTSYILMADLGTWQMVLDDRPLKGTLTATYTVELVADATISAMLIYGLWKRRAASFARSNDVIQRLMFYILNTGTSNIICSAAVIITFNIVQESLAFAGIIEMRSKLYANIMMALLNARQIIFINRDIPLPGLMRNSRNRETRVQIYTDTVIHNDSNDVYGGNDNDVKSTPIIGKDHVEA</sequence>
<dbReference type="Proteomes" id="UP001055072">
    <property type="component" value="Unassembled WGS sequence"/>
</dbReference>
<reference evidence="1" key="1">
    <citation type="journal article" date="2021" name="Environ. Microbiol.">
        <title>Gene family expansions and transcriptome signatures uncover fungal adaptations to wood decay.</title>
        <authorList>
            <person name="Hage H."/>
            <person name="Miyauchi S."/>
            <person name="Viragh M."/>
            <person name="Drula E."/>
            <person name="Min B."/>
            <person name="Chaduli D."/>
            <person name="Navarro D."/>
            <person name="Favel A."/>
            <person name="Norest M."/>
            <person name="Lesage-Meessen L."/>
            <person name="Balint B."/>
            <person name="Merenyi Z."/>
            <person name="de Eugenio L."/>
            <person name="Morin E."/>
            <person name="Martinez A.T."/>
            <person name="Baldrian P."/>
            <person name="Stursova M."/>
            <person name="Martinez M.J."/>
            <person name="Novotny C."/>
            <person name="Magnuson J.K."/>
            <person name="Spatafora J.W."/>
            <person name="Maurice S."/>
            <person name="Pangilinan J."/>
            <person name="Andreopoulos W."/>
            <person name="LaButti K."/>
            <person name="Hundley H."/>
            <person name="Na H."/>
            <person name="Kuo A."/>
            <person name="Barry K."/>
            <person name="Lipzen A."/>
            <person name="Henrissat B."/>
            <person name="Riley R."/>
            <person name="Ahrendt S."/>
            <person name="Nagy L.G."/>
            <person name="Grigoriev I.V."/>
            <person name="Martin F."/>
            <person name="Rosso M.N."/>
        </authorList>
    </citation>
    <scope>NUCLEOTIDE SEQUENCE</scope>
    <source>
        <strain evidence="1">CBS 384.51</strain>
    </source>
</reference>
<proteinExistence type="predicted"/>
<comment type="caution">
    <text evidence="1">The sequence shown here is derived from an EMBL/GenBank/DDBJ whole genome shotgun (WGS) entry which is preliminary data.</text>
</comment>
<evidence type="ECO:0000313" key="1">
    <source>
        <dbReference type="EMBL" id="KAI0092596.1"/>
    </source>
</evidence>
<evidence type="ECO:0000313" key="2">
    <source>
        <dbReference type="Proteomes" id="UP001055072"/>
    </source>
</evidence>